<accession>A0A1I7FGU8</accession>
<dbReference type="Proteomes" id="UP000182491">
    <property type="component" value="Unassembled WGS sequence"/>
</dbReference>
<reference evidence="2" key="1">
    <citation type="submission" date="2016-10" db="EMBL/GenBank/DDBJ databases">
        <authorList>
            <person name="Varghese N."/>
        </authorList>
    </citation>
    <scope>NUCLEOTIDE SEQUENCE [LARGE SCALE GENOMIC DNA]</scope>
    <source>
        <strain evidence="2">DSM 18820</strain>
    </source>
</reference>
<dbReference type="InterPro" id="IPR016024">
    <property type="entry name" value="ARM-type_fold"/>
</dbReference>
<organism evidence="1 2">
    <name type="scientific">Pontibacter akesuensis</name>
    <dbReference type="NCBI Taxonomy" id="388950"/>
    <lineage>
        <taxon>Bacteria</taxon>
        <taxon>Pseudomonadati</taxon>
        <taxon>Bacteroidota</taxon>
        <taxon>Cytophagia</taxon>
        <taxon>Cytophagales</taxon>
        <taxon>Hymenobacteraceae</taxon>
        <taxon>Pontibacter</taxon>
    </lineage>
</organism>
<protein>
    <submittedName>
        <fullName evidence="1">HEAT repeat-containing protein</fullName>
    </submittedName>
</protein>
<dbReference type="InterPro" id="IPR004155">
    <property type="entry name" value="PBS_lyase_HEAT"/>
</dbReference>
<evidence type="ECO:0000313" key="1">
    <source>
        <dbReference type="EMBL" id="SFU35345.1"/>
    </source>
</evidence>
<dbReference type="Pfam" id="PF13646">
    <property type="entry name" value="HEAT_2"/>
    <property type="match status" value="1"/>
</dbReference>
<dbReference type="STRING" id="388950.GCA_001611675_03325"/>
<dbReference type="EMBL" id="FPCA01000001">
    <property type="protein sequence ID" value="SFU35345.1"/>
    <property type="molecule type" value="Genomic_DNA"/>
</dbReference>
<gene>
    <name evidence="1" type="ORF">SAMN04487941_0187</name>
</gene>
<sequence>MGNDSDHNMEAGYDSSKTISWQAFREAEKQENESYIPQLIDFIEKEKNKKKRDRVYFILGHIAKNTGDITAINFLIQRIEKETDKYVISALLDRVADLKKPKGTDLRPIIKAMKSEKWLIRHSAISALKQSSDEEAENALIEVLNNSTDPDDLTYANAALNKVGTLRAIPYIQNLLSSRKRDVKLSAKLAIEEIEKRYTFTKSTDR</sequence>
<proteinExistence type="predicted"/>
<dbReference type="SMART" id="SM00567">
    <property type="entry name" value="EZ_HEAT"/>
    <property type="match status" value="1"/>
</dbReference>
<dbReference type="InterPro" id="IPR011989">
    <property type="entry name" value="ARM-like"/>
</dbReference>
<dbReference type="AlphaFoldDB" id="A0A1I7FGU8"/>
<name>A0A1I7FGU8_9BACT</name>
<dbReference type="SUPFAM" id="SSF48371">
    <property type="entry name" value="ARM repeat"/>
    <property type="match status" value="1"/>
</dbReference>
<dbReference type="Gene3D" id="1.25.10.10">
    <property type="entry name" value="Leucine-rich Repeat Variant"/>
    <property type="match status" value="1"/>
</dbReference>
<keyword evidence="2" id="KW-1185">Reference proteome</keyword>
<evidence type="ECO:0000313" key="2">
    <source>
        <dbReference type="Proteomes" id="UP000182491"/>
    </source>
</evidence>